<reference evidence="4" key="2">
    <citation type="submission" date="2025-08" db="UniProtKB">
        <authorList>
            <consortium name="Ensembl"/>
        </authorList>
    </citation>
    <scope>IDENTIFICATION</scope>
</reference>
<dbReference type="Pfam" id="PF01193">
    <property type="entry name" value="RNA_pol_L"/>
    <property type="match status" value="1"/>
</dbReference>
<evidence type="ECO:0000256" key="2">
    <source>
        <dbReference type="ARBA" id="ARBA00023163"/>
    </source>
</evidence>
<dbReference type="SUPFAM" id="SSF55257">
    <property type="entry name" value="RBP11-like subunits of RNA polymerase"/>
    <property type="match status" value="1"/>
</dbReference>
<feature type="domain" description="DNA-directed RNA polymerase RpoA/D/Rpb3-type" evidence="3">
    <location>
        <begin position="68"/>
        <end position="178"/>
    </location>
</feature>
<dbReference type="GO" id="GO:0003677">
    <property type="term" value="F:DNA binding"/>
    <property type="evidence" value="ECO:0007669"/>
    <property type="project" value="InterPro"/>
</dbReference>
<dbReference type="GO" id="GO:0005736">
    <property type="term" value="C:RNA polymerase I complex"/>
    <property type="evidence" value="ECO:0007669"/>
    <property type="project" value="TreeGrafter"/>
</dbReference>
<dbReference type="GO" id="GO:0003899">
    <property type="term" value="F:DNA-directed RNA polymerase activity"/>
    <property type="evidence" value="ECO:0007669"/>
    <property type="project" value="InterPro"/>
</dbReference>
<dbReference type="PANTHER" id="PTHR11800">
    <property type="entry name" value="DNA-DIRECTED RNA POLYMERASE"/>
    <property type="match status" value="1"/>
</dbReference>
<name>A0A4W6ENY5_LATCA</name>
<accession>A0A4W6ENY5</accession>
<dbReference type="Gene3D" id="2.170.120.12">
    <property type="entry name" value="DNA-directed RNA polymerase, insert domain"/>
    <property type="match status" value="1"/>
</dbReference>
<dbReference type="InterPro" id="IPR001514">
    <property type="entry name" value="DNA-dir_RNA_pol_30-40kDasu_CS"/>
</dbReference>
<dbReference type="GO" id="GO:0046983">
    <property type="term" value="F:protein dimerization activity"/>
    <property type="evidence" value="ECO:0007669"/>
    <property type="project" value="InterPro"/>
</dbReference>
<dbReference type="GeneTree" id="ENSGT00950000183100"/>
<evidence type="ECO:0000313" key="4">
    <source>
        <dbReference type="Ensembl" id="ENSLCAP00010040880.1"/>
    </source>
</evidence>
<dbReference type="InParanoid" id="A0A4W6ENY5"/>
<evidence type="ECO:0000313" key="5">
    <source>
        <dbReference type="Proteomes" id="UP000314980"/>
    </source>
</evidence>
<dbReference type="SUPFAM" id="SSF56553">
    <property type="entry name" value="Insert subdomain of RNA polymerase alpha subunit"/>
    <property type="match status" value="1"/>
</dbReference>
<dbReference type="InterPro" id="IPR036643">
    <property type="entry name" value="RNApol_insert_sf"/>
</dbReference>
<gene>
    <name evidence="4" type="primary">POLR1C</name>
</gene>
<protein>
    <submittedName>
        <fullName evidence="4">RNA polymerase I and III subunit C</fullName>
    </submittedName>
</protein>
<evidence type="ECO:0000256" key="1">
    <source>
        <dbReference type="ARBA" id="ARBA00022478"/>
    </source>
</evidence>
<keyword evidence="5" id="KW-1185">Reference proteome</keyword>
<dbReference type="Proteomes" id="UP000314980">
    <property type="component" value="Unassembled WGS sequence"/>
</dbReference>
<keyword evidence="1" id="KW-0240">DNA-directed RNA polymerase</keyword>
<dbReference type="GO" id="GO:0006351">
    <property type="term" value="P:DNA-templated transcription"/>
    <property type="evidence" value="ECO:0007669"/>
    <property type="project" value="InterPro"/>
</dbReference>
<proteinExistence type="predicted"/>
<dbReference type="InterPro" id="IPR011263">
    <property type="entry name" value="DNA-dir_RNA_pol_RpoA/D/Rpb3"/>
</dbReference>
<dbReference type="InterPro" id="IPR050518">
    <property type="entry name" value="Rpo3/RPB3_RNA_Pol_subunit"/>
</dbReference>
<dbReference type="Ensembl" id="ENSLCAT00010041879.1">
    <property type="protein sequence ID" value="ENSLCAP00010040880.1"/>
    <property type="gene ID" value="ENSLCAG00010019152.1"/>
</dbReference>
<dbReference type="InterPro" id="IPR036603">
    <property type="entry name" value="RBP11-like"/>
</dbReference>
<dbReference type="AlphaFoldDB" id="A0A4W6ENY5"/>
<evidence type="ECO:0000259" key="3">
    <source>
        <dbReference type="SMART" id="SM00662"/>
    </source>
</evidence>
<dbReference type="STRING" id="8187.ENSLCAP00010040880"/>
<dbReference type="SMART" id="SM00662">
    <property type="entry name" value="RPOLD"/>
    <property type="match status" value="1"/>
</dbReference>
<sequence length="181" mass="20956">DFFTLYYSFSDSLCDKMAATMKNVDEIRNRVILGEFGVKNVSSYDRFSRELPGYDDSWDMEKFQKNFRIDVVQLDESTIANAFRRILLAEVPTMAIEKVFIYNNTSIVQDEVLAHRLGLIPIKADPRLFEYRNTEEEGSEIDTIQLQLKINAAGTPEPAKTPDPRELYLNHMGRFQMTPNE</sequence>
<dbReference type="FunFam" id="2.170.120.12:FF:000030">
    <property type="entry name" value="Uncharacterized protein"/>
    <property type="match status" value="1"/>
</dbReference>
<dbReference type="GO" id="GO:0005666">
    <property type="term" value="C:RNA polymerase III complex"/>
    <property type="evidence" value="ECO:0007669"/>
    <property type="project" value="TreeGrafter"/>
</dbReference>
<dbReference type="PROSITE" id="PS00446">
    <property type="entry name" value="RNA_POL_D_30KD"/>
    <property type="match status" value="1"/>
</dbReference>
<reference evidence="5" key="1">
    <citation type="submission" date="2015-09" db="EMBL/GenBank/DDBJ databases">
        <authorList>
            <person name="Sai Rama Sridatta P."/>
        </authorList>
    </citation>
    <scope>NUCLEOTIDE SEQUENCE [LARGE SCALE GENOMIC DNA]</scope>
</reference>
<organism evidence="4 5">
    <name type="scientific">Lates calcarifer</name>
    <name type="common">Barramundi</name>
    <name type="synonym">Holocentrus calcarifer</name>
    <dbReference type="NCBI Taxonomy" id="8187"/>
    <lineage>
        <taxon>Eukaryota</taxon>
        <taxon>Metazoa</taxon>
        <taxon>Chordata</taxon>
        <taxon>Craniata</taxon>
        <taxon>Vertebrata</taxon>
        <taxon>Euteleostomi</taxon>
        <taxon>Actinopterygii</taxon>
        <taxon>Neopterygii</taxon>
        <taxon>Teleostei</taxon>
        <taxon>Neoteleostei</taxon>
        <taxon>Acanthomorphata</taxon>
        <taxon>Carangaria</taxon>
        <taxon>Carangaria incertae sedis</taxon>
        <taxon>Centropomidae</taxon>
        <taxon>Lates</taxon>
    </lineage>
</organism>
<dbReference type="PANTHER" id="PTHR11800:SF13">
    <property type="entry name" value="DNA-DIRECTED RNA POLYMERASES I AND III SUBUNIT RPAC1"/>
    <property type="match status" value="1"/>
</dbReference>
<keyword evidence="2" id="KW-0804">Transcription</keyword>
<reference evidence="4" key="3">
    <citation type="submission" date="2025-09" db="UniProtKB">
        <authorList>
            <consortium name="Ensembl"/>
        </authorList>
    </citation>
    <scope>IDENTIFICATION</scope>
</reference>